<dbReference type="EMBL" id="JAERRB010000004">
    <property type="protein sequence ID" value="MBL0742569.1"/>
    <property type="molecule type" value="Genomic_DNA"/>
</dbReference>
<evidence type="ECO:0000313" key="1">
    <source>
        <dbReference type="EMBL" id="MBL0742569.1"/>
    </source>
</evidence>
<gene>
    <name evidence="1" type="ORF">JI741_15175</name>
</gene>
<keyword evidence="2" id="KW-1185">Reference proteome</keyword>
<dbReference type="Proteomes" id="UP000613030">
    <property type="component" value="Unassembled WGS sequence"/>
</dbReference>
<organism evidence="1 2">
    <name type="scientific">Chryseolinea lacunae</name>
    <dbReference type="NCBI Taxonomy" id="2801331"/>
    <lineage>
        <taxon>Bacteria</taxon>
        <taxon>Pseudomonadati</taxon>
        <taxon>Bacteroidota</taxon>
        <taxon>Cytophagia</taxon>
        <taxon>Cytophagales</taxon>
        <taxon>Fulvivirgaceae</taxon>
        <taxon>Chryseolinea</taxon>
    </lineage>
</organism>
<accession>A0ABS1KT20</accession>
<evidence type="ECO:0000313" key="2">
    <source>
        <dbReference type="Proteomes" id="UP000613030"/>
    </source>
</evidence>
<reference evidence="1 2" key="1">
    <citation type="submission" date="2021-01" db="EMBL/GenBank/DDBJ databases">
        <title>Chryseolinea sp. Jin1 Genome sequencing and assembly.</title>
        <authorList>
            <person name="Kim I."/>
        </authorList>
    </citation>
    <scope>NUCLEOTIDE SEQUENCE [LARGE SCALE GENOMIC DNA]</scope>
    <source>
        <strain evidence="1 2">Jin1</strain>
    </source>
</reference>
<dbReference type="RefSeq" id="WP_236676075.1">
    <property type="nucleotide sequence ID" value="NZ_JAERRB010000004.1"/>
</dbReference>
<comment type="caution">
    <text evidence="1">The sequence shown here is derived from an EMBL/GenBank/DDBJ whole genome shotgun (WGS) entry which is preliminary data.</text>
</comment>
<sequence length="74" mass="8642">MINIDLEKIVTPLMPERTIILDWYDGVVSAFVQFNSIEQWCMINLKAWDLGRKSKVYTLSFLSEQDNCEVLKNS</sequence>
<name>A0ABS1KT20_9BACT</name>
<proteinExistence type="predicted"/>
<protein>
    <submittedName>
        <fullName evidence="1">Uncharacterized protein</fullName>
    </submittedName>
</protein>